<dbReference type="InterPro" id="IPR036286">
    <property type="entry name" value="LexA/Signal_pep-like_sf"/>
</dbReference>
<evidence type="ECO:0000256" key="4">
    <source>
        <dbReference type="ARBA" id="ARBA00023125"/>
    </source>
</evidence>
<dbReference type="GO" id="GO:0016020">
    <property type="term" value="C:membrane"/>
    <property type="evidence" value="ECO:0007669"/>
    <property type="project" value="InterPro"/>
</dbReference>
<dbReference type="InterPro" id="IPR015927">
    <property type="entry name" value="Peptidase_S24_S26A/B/C"/>
</dbReference>
<evidence type="ECO:0000259" key="7">
    <source>
        <dbReference type="PROSITE" id="PS50943"/>
    </source>
</evidence>
<dbReference type="PROSITE" id="PS50943">
    <property type="entry name" value="HTH_CROC1"/>
    <property type="match status" value="1"/>
</dbReference>
<reference evidence="9" key="1">
    <citation type="submission" date="2017-09" db="EMBL/GenBank/DDBJ databases">
        <authorList>
            <person name="Varghese N."/>
            <person name="Submissions S."/>
        </authorList>
    </citation>
    <scope>NUCLEOTIDE SEQUENCE [LARGE SCALE GENOMIC DNA]</scope>
    <source>
        <strain evidence="9">DSM 15103</strain>
    </source>
</reference>
<dbReference type="Gene3D" id="1.10.260.40">
    <property type="entry name" value="lambda repressor-like DNA-binding domains"/>
    <property type="match status" value="1"/>
</dbReference>
<evidence type="ECO:0000256" key="6">
    <source>
        <dbReference type="SAM" id="Coils"/>
    </source>
</evidence>
<dbReference type="EMBL" id="OBEI01000004">
    <property type="protein sequence ID" value="SNZ08278.1"/>
    <property type="molecule type" value="Genomic_DNA"/>
</dbReference>
<feature type="domain" description="HTH cro/C1-type" evidence="7">
    <location>
        <begin position="40"/>
        <end position="94"/>
    </location>
</feature>
<dbReference type="Pfam" id="PF01381">
    <property type="entry name" value="HTH_3"/>
    <property type="match status" value="1"/>
</dbReference>
<keyword evidence="3" id="KW-0805">Transcription regulation</keyword>
<dbReference type="PROSITE" id="PS00501">
    <property type="entry name" value="SPASE_I_1"/>
    <property type="match status" value="1"/>
</dbReference>
<evidence type="ECO:0000256" key="2">
    <source>
        <dbReference type="ARBA" id="ARBA00022801"/>
    </source>
</evidence>
<keyword evidence="1" id="KW-0645">Protease</keyword>
<name>A0A285NG79_9AQUI</name>
<keyword evidence="6" id="KW-0175">Coiled coil</keyword>
<dbReference type="GO" id="GO:0004252">
    <property type="term" value="F:serine-type endopeptidase activity"/>
    <property type="evidence" value="ECO:0007669"/>
    <property type="project" value="InterPro"/>
</dbReference>
<evidence type="ECO:0000313" key="8">
    <source>
        <dbReference type="EMBL" id="SNZ08278.1"/>
    </source>
</evidence>
<dbReference type="GO" id="GO:0006508">
    <property type="term" value="P:proteolysis"/>
    <property type="evidence" value="ECO:0007669"/>
    <property type="project" value="UniProtKB-KW"/>
</dbReference>
<dbReference type="PANTHER" id="PTHR40661">
    <property type="match status" value="1"/>
</dbReference>
<evidence type="ECO:0000313" key="9">
    <source>
        <dbReference type="Proteomes" id="UP000219036"/>
    </source>
</evidence>
<sequence length="252" mass="28782">MYKFSYTEVSENLPGKKSDTFEDNVTKSTTENMENIGQRIKELRKRLGLSQREFAKKIGKATISIAKWEAGDRTPDESTLKLIAKEFNVNEEWLKTGKGEMFVETPIKEEGIKVPFYPEATLSAGEGIEATTEEHFWVEISPDLMLKLIGVVYRRGLTLLPVYGDSMEPTLKSGSVVMVRLWEYEQNLINGAIYAFRVDGDLFVKRVEIDPVNKVITFKSDNPNYSSFQMKREELDRVKIIGRVLIDMSGVY</sequence>
<keyword evidence="9" id="KW-1185">Reference proteome</keyword>
<proteinExistence type="predicted"/>
<dbReference type="InterPro" id="IPR019756">
    <property type="entry name" value="Pept_S26A_signal_pept_1_Ser-AS"/>
</dbReference>
<evidence type="ECO:0000256" key="1">
    <source>
        <dbReference type="ARBA" id="ARBA00022670"/>
    </source>
</evidence>
<keyword evidence="2" id="KW-0378">Hydrolase</keyword>
<keyword evidence="4" id="KW-0238">DNA-binding</keyword>
<evidence type="ECO:0000256" key="3">
    <source>
        <dbReference type="ARBA" id="ARBA00023015"/>
    </source>
</evidence>
<accession>A0A285NG79</accession>
<organism evidence="8 9">
    <name type="scientific">Persephonella hydrogeniphila</name>
    <dbReference type="NCBI Taxonomy" id="198703"/>
    <lineage>
        <taxon>Bacteria</taxon>
        <taxon>Pseudomonadati</taxon>
        <taxon>Aquificota</taxon>
        <taxon>Aquificia</taxon>
        <taxon>Aquificales</taxon>
        <taxon>Hydrogenothermaceae</taxon>
        <taxon>Persephonella</taxon>
    </lineage>
</organism>
<dbReference type="CDD" id="cd06529">
    <property type="entry name" value="S24_LexA-like"/>
    <property type="match status" value="1"/>
</dbReference>
<dbReference type="PANTHER" id="PTHR40661:SF3">
    <property type="entry name" value="FELS-1 PROPHAGE TRANSCRIPTIONAL REGULATOR"/>
    <property type="match status" value="1"/>
</dbReference>
<dbReference type="SMART" id="SM00530">
    <property type="entry name" value="HTH_XRE"/>
    <property type="match status" value="1"/>
</dbReference>
<dbReference type="InterPro" id="IPR039418">
    <property type="entry name" value="LexA-like"/>
</dbReference>
<dbReference type="InterPro" id="IPR001387">
    <property type="entry name" value="Cro/C1-type_HTH"/>
</dbReference>
<gene>
    <name evidence="8" type="ORF">SAMN06265182_1248</name>
</gene>
<dbReference type="GO" id="GO:0003677">
    <property type="term" value="F:DNA binding"/>
    <property type="evidence" value="ECO:0007669"/>
    <property type="project" value="UniProtKB-KW"/>
</dbReference>
<dbReference type="Gene3D" id="2.10.109.10">
    <property type="entry name" value="Umud Fragment, subunit A"/>
    <property type="match status" value="1"/>
</dbReference>
<evidence type="ECO:0000256" key="5">
    <source>
        <dbReference type="ARBA" id="ARBA00023163"/>
    </source>
</evidence>
<dbReference type="Pfam" id="PF00717">
    <property type="entry name" value="Peptidase_S24"/>
    <property type="match status" value="1"/>
</dbReference>
<dbReference type="SUPFAM" id="SSF47413">
    <property type="entry name" value="lambda repressor-like DNA-binding domains"/>
    <property type="match status" value="1"/>
</dbReference>
<dbReference type="InterPro" id="IPR010982">
    <property type="entry name" value="Lambda_DNA-bd_dom_sf"/>
</dbReference>
<dbReference type="AlphaFoldDB" id="A0A285NG79"/>
<feature type="coiled-coil region" evidence="6">
    <location>
        <begin position="26"/>
        <end position="53"/>
    </location>
</feature>
<keyword evidence="5" id="KW-0804">Transcription</keyword>
<dbReference type="SUPFAM" id="SSF51306">
    <property type="entry name" value="LexA/Signal peptidase"/>
    <property type="match status" value="1"/>
</dbReference>
<protein>
    <submittedName>
        <fullName evidence="8">Phage repressor protein C, contains Cro/C1-type HTH and peptisase s24 domains</fullName>
    </submittedName>
</protein>
<dbReference type="Proteomes" id="UP000219036">
    <property type="component" value="Unassembled WGS sequence"/>
</dbReference>
<dbReference type="CDD" id="cd00093">
    <property type="entry name" value="HTH_XRE"/>
    <property type="match status" value="1"/>
</dbReference>